<dbReference type="PANTHER" id="PTHR30535:SF4">
    <property type="entry name" value="HEMIN-BINDING PERIPLASMIC PROTEIN HMUT"/>
    <property type="match status" value="1"/>
</dbReference>
<evidence type="ECO:0000313" key="3">
    <source>
        <dbReference type="EMBL" id="SKC60861.1"/>
    </source>
</evidence>
<feature type="signal peptide" evidence="1">
    <location>
        <begin position="1"/>
        <end position="21"/>
    </location>
</feature>
<dbReference type="InterPro" id="IPR050902">
    <property type="entry name" value="ABC_Transporter_SBP"/>
</dbReference>
<evidence type="ECO:0000256" key="1">
    <source>
        <dbReference type="SAM" id="SignalP"/>
    </source>
</evidence>
<dbReference type="PANTHER" id="PTHR30535">
    <property type="entry name" value="VITAMIN B12-BINDING PROTEIN"/>
    <property type="match status" value="1"/>
</dbReference>
<evidence type="ECO:0000259" key="2">
    <source>
        <dbReference type="PROSITE" id="PS50983"/>
    </source>
</evidence>
<protein>
    <submittedName>
        <fullName evidence="3">Iron complex transport system substrate-binding protein</fullName>
    </submittedName>
</protein>
<dbReference type="EMBL" id="FUZU01000001">
    <property type="protein sequence ID" value="SKC60861.1"/>
    <property type="molecule type" value="Genomic_DNA"/>
</dbReference>
<dbReference type="InterPro" id="IPR002491">
    <property type="entry name" value="ABC_transptr_periplasmic_BD"/>
</dbReference>
<dbReference type="STRING" id="688867.SAMN05660236_1999"/>
<dbReference type="AlphaFoldDB" id="A0A1T5KB07"/>
<name>A0A1T5KB07_9BACT</name>
<dbReference type="Proteomes" id="UP000190961">
    <property type="component" value="Unassembled WGS sequence"/>
</dbReference>
<evidence type="ECO:0000313" key="4">
    <source>
        <dbReference type="Proteomes" id="UP000190961"/>
    </source>
</evidence>
<keyword evidence="4" id="KW-1185">Reference proteome</keyword>
<keyword evidence="1" id="KW-0732">Signal</keyword>
<dbReference type="OrthoDB" id="9797736at2"/>
<dbReference type="Pfam" id="PF01497">
    <property type="entry name" value="Peripla_BP_2"/>
    <property type="match status" value="1"/>
</dbReference>
<reference evidence="3 4" key="1">
    <citation type="submission" date="2017-02" db="EMBL/GenBank/DDBJ databases">
        <authorList>
            <person name="Peterson S.W."/>
        </authorList>
    </citation>
    <scope>NUCLEOTIDE SEQUENCE [LARGE SCALE GENOMIC DNA]</scope>
    <source>
        <strain evidence="3 4">DSM 25262</strain>
    </source>
</reference>
<dbReference type="SUPFAM" id="SSF53807">
    <property type="entry name" value="Helical backbone' metal receptor"/>
    <property type="match status" value="1"/>
</dbReference>
<sequence>MKRFTKYILFSITLFYSTAHAQQRIITAGSALTETVCALGDCDKIIASDRTSLYPASIQQLPSIGYRTGINAEGIISLKPTLIIAEKDYVDDAVLQQLAASGIKLVIVDRKLNVNETKKFILQIAIALNREAEGKKLIAKIESELAEANAMLKKTTSSPKVISIYNRGTATVSVAGKNTFGDILAYVGATSAVNDIEGYKPLNTEALITANPDYLLMLSTGLESIGGIDGALKVPGIAQTTAGKKKQIIAIESLKLTNFGPRFGEAVKELVVLLHPELRAK</sequence>
<organism evidence="3 4">
    <name type="scientific">Ohtaekwangia koreensis</name>
    <dbReference type="NCBI Taxonomy" id="688867"/>
    <lineage>
        <taxon>Bacteria</taxon>
        <taxon>Pseudomonadati</taxon>
        <taxon>Bacteroidota</taxon>
        <taxon>Cytophagia</taxon>
        <taxon>Cytophagales</taxon>
        <taxon>Fulvivirgaceae</taxon>
        <taxon>Ohtaekwangia</taxon>
    </lineage>
</organism>
<feature type="domain" description="Fe/B12 periplasmic-binding" evidence="2">
    <location>
        <begin position="24"/>
        <end position="278"/>
    </location>
</feature>
<dbReference type="PROSITE" id="PS50983">
    <property type="entry name" value="FE_B12_PBP"/>
    <property type="match status" value="1"/>
</dbReference>
<proteinExistence type="predicted"/>
<accession>A0A1T5KB07</accession>
<gene>
    <name evidence="3" type="ORF">SAMN05660236_1999</name>
</gene>
<dbReference type="Gene3D" id="3.40.50.1980">
    <property type="entry name" value="Nitrogenase molybdenum iron protein domain"/>
    <property type="match status" value="2"/>
</dbReference>
<feature type="chain" id="PRO_5012866178" evidence="1">
    <location>
        <begin position="22"/>
        <end position="281"/>
    </location>
</feature>
<dbReference type="RefSeq" id="WP_079686498.1">
    <property type="nucleotide sequence ID" value="NZ_FUZU01000001.1"/>
</dbReference>